<comment type="caution">
    <text evidence="3">The sequence shown here is derived from an EMBL/GenBank/DDBJ whole genome shotgun (WGS) entry which is preliminary data.</text>
</comment>
<dbReference type="AlphaFoldDB" id="A0A7J8CIQ8"/>
<dbReference type="EMBL" id="JACASE010000014">
    <property type="protein sequence ID" value="KAF6410726.1"/>
    <property type="molecule type" value="Genomic_DNA"/>
</dbReference>
<reference evidence="3 4" key="1">
    <citation type="journal article" date="2020" name="Nature">
        <title>Six reference-quality genomes reveal evolution of bat adaptations.</title>
        <authorList>
            <person name="Jebb D."/>
            <person name="Huang Z."/>
            <person name="Pippel M."/>
            <person name="Hughes G.M."/>
            <person name="Lavrichenko K."/>
            <person name="Devanna P."/>
            <person name="Winkler S."/>
            <person name="Jermiin L.S."/>
            <person name="Skirmuntt E.C."/>
            <person name="Katzourakis A."/>
            <person name="Burkitt-Gray L."/>
            <person name="Ray D.A."/>
            <person name="Sullivan K.A.M."/>
            <person name="Roscito J.G."/>
            <person name="Kirilenko B.M."/>
            <person name="Davalos L.M."/>
            <person name="Corthals A.P."/>
            <person name="Power M.L."/>
            <person name="Jones G."/>
            <person name="Ransome R.D."/>
            <person name="Dechmann D.K.N."/>
            <person name="Locatelli A.G."/>
            <person name="Puechmaille S.J."/>
            <person name="Fedrigo O."/>
            <person name="Jarvis E.D."/>
            <person name="Hiller M."/>
            <person name="Vernes S.C."/>
            <person name="Myers E.W."/>
            <person name="Teeling E.C."/>
        </authorList>
    </citation>
    <scope>NUCLEOTIDE SEQUENCE [LARGE SCALE GENOMIC DNA]</scope>
    <source>
        <strain evidence="3">MRouAeg1</strain>
        <tissue evidence="3">Muscle</tissue>
    </source>
</reference>
<accession>A0A7J8CIQ8</accession>
<dbReference type="Proteomes" id="UP000593571">
    <property type="component" value="Unassembled WGS sequence"/>
</dbReference>
<sequence>MRWWWPLVRIRRVGSWDFVRLSMSDFNINIHGLGKGLPNVAPPSWAKSGPTCPPLSPDPLASEHGGAVPGQGQQRAVPAHRVDSLGPNPIASASESPWAFSSKPGLLSSRCSGRSLLMRLLSPLQPAQFHARSNLKK</sequence>
<organism evidence="3 4">
    <name type="scientific">Rousettus aegyptiacus</name>
    <name type="common">Egyptian fruit bat</name>
    <name type="synonym">Pteropus aegyptiacus</name>
    <dbReference type="NCBI Taxonomy" id="9407"/>
    <lineage>
        <taxon>Eukaryota</taxon>
        <taxon>Metazoa</taxon>
        <taxon>Chordata</taxon>
        <taxon>Craniata</taxon>
        <taxon>Vertebrata</taxon>
        <taxon>Euteleostomi</taxon>
        <taxon>Mammalia</taxon>
        <taxon>Eutheria</taxon>
        <taxon>Laurasiatheria</taxon>
        <taxon>Chiroptera</taxon>
        <taxon>Yinpterochiroptera</taxon>
        <taxon>Pteropodoidea</taxon>
        <taxon>Pteropodidae</taxon>
        <taxon>Rousettinae</taxon>
        <taxon>Rousettus</taxon>
    </lineage>
</organism>
<name>A0A7J8CIQ8_ROUAE</name>
<keyword evidence="4" id="KW-1185">Reference proteome</keyword>
<keyword evidence="2" id="KW-0732">Signal</keyword>
<evidence type="ECO:0000313" key="4">
    <source>
        <dbReference type="Proteomes" id="UP000593571"/>
    </source>
</evidence>
<evidence type="ECO:0000313" key="3">
    <source>
        <dbReference type="EMBL" id="KAF6410726.1"/>
    </source>
</evidence>
<evidence type="ECO:0000256" key="1">
    <source>
        <dbReference type="SAM" id="MobiDB-lite"/>
    </source>
</evidence>
<feature type="signal peptide" evidence="2">
    <location>
        <begin position="1"/>
        <end position="15"/>
    </location>
</feature>
<proteinExistence type="predicted"/>
<feature type="region of interest" description="Disordered" evidence="1">
    <location>
        <begin position="44"/>
        <end position="104"/>
    </location>
</feature>
<gene>
    <name evidence="3" type="ORF">HJG63_009168</name>
</gene>
<feature type="chain" id="PRO_5029747209" evidence="2">
    <location>
        <begin position="16"/>
        <end position="137"/>
    </location>
</feature>
<protein>
    <submittedName>
        <fullName evidence="3">Uncharacterized protein</fullName>
    </submittedName>
</protein>
<evidence type="ECO:0000256" key="2">
    <source>
        <dbReference type="SAM" id="SignalP"/>
    </source>
</evidence>